<evidence type="ECO:0008006" key="3">
    <source>
        <dbReference type="Google" id="ProtNLM"/>
    </source>
</evidence>
<reference evidence="2" key="1">
    <citation type="submission" date="2018-08" db="EMBL/GenBank/DDBJ databases">
        <authorList>
            <person name="Rodrigo-Torres L."/>
            <person name="Arahal R. D."/>
            <person name="Lucena T."/>
        </authorList>
    </citation>
    <scope>NUCLEOTIDE SEQUENCE [LARGE SCALE GENOMIC DNA]</scope>
    <source>
        <strain evidence="2">CECT 7235</strain>
    </source>
</reference>
<dbReference type="AlphaFoldDB" id="A0A3B0M8I7"/>
<dbReference type="SUPFAM" id="SSF53474">
    <property type="entry name" value="alpha/beta-Hydrolases"/>
    <property type="match status" value="1"/>
</dbReference>
<dbReference type="InterPro" id="IPR029058">
    <property type="entry name" value="AB_hydrolase_fold"/>
</dbReference>
<dbReference type="RefSeq" id="WP_121095206.1">
    <property type="nucleotide sequence ID" value="NZ_UIHC01000018.1"/>
</dbReference>
<dbReference type="Proteomes" id="UP000272908">
    <property type="component" value="Unassembled WGS sequence"/>
</dbReference>
<dbReference type="Gene3D" id="3.40.50.1820">
    <property type="entry name" value="alpha/beta hydrolase"/>
    <property type="match status" value="1"/>
</dbReference>
<organism evidence="1 2">
    <name type="scientific">Roseinatronobacter ekhonensis</name>
    <dbReference type="NCBI Taxonomy" id="254356"/>
    <lineage>
        <taxon>Bacteria</taxon>
        <taxon>Pseudomonadati</taxon>
        <taxon>Pseudomonadota</taxon>
        <taxon>Alphaproteobacteria</taxon>
        <taxon>Rhodobacterales</taxon>
        <taxon>Paracoccaceae</taxon>
        <taxon>Roseinatronobacter</taxon>
    </lineage>
</organism>
<protein>
    <recommendedName>
        <fullName evidence="3">AB hydrolase-1 domain-containing protein</fullName>
    </recommendedName>
</protein>
<accession>A0A3B0M8I7</accession>
<proteinExistence type="predicted"/>
<keyword evidence="2" id="KW-1185">Reference proteome</keyword>
<name>A0A3B0M8I7_9RHOB</name>
<dbReference type="OrthoDB" id="9798884at2"/>
<dbReference type="EMBL" id="UIHC01000018">
    <property type="protein sequence ID" value="SUZ32265.1"/>
    <property type="molecule type" value="Genomic_DNA"/>
</dbReference>
<evidence type="ECO:0000313" key="2">
    <source>
        <dbReference type="Proteomes" id="UP000272908"/>
    </source>
</evidence>
<evidence type="ECO:0000313" key="1">
    <source>
        <dbReference type="EMBL" id="SUZ32265.1"/>
    </source>
</evidence>
<dbReference type="PANTHER" id="PTHR12277">
    <property type="entry name" value="ALPHA/BETA HYDROLASE DOMAIN-CONTAINING PROTEIN"/>
    <property type="match status" value="1"/>
</dbReference>
<sequence>MVAPPPALPAQTERLDLTRPDGSILRGVRIAGRDPSRPTLLGFPGNAWNAEAMALFLHQIAPRHTVVVYHYRGYSPSTGTPSAAALMSDGLAIRDSLQGPVIAVGFSIGSGVAAHVAGARPLEHVILATPFDSLRHVAASTLPYVPVRWLFAHEIDAKAALQNSAAPLTLIIANNDEVIPNARSGALAASQSDADVIRLEAGHNDIYNTPGFVPAMRSALR</sequence>
<gene>
    <name evidence="1" type="ORF">ROE7235_02020</name>
</gene>